<organism evidence="2 3">
    <name type="scientific">Streptomyces chitinivorans</name>
    <dbReference type="NCBI Taxonomy" id="1257027"/>
    <lineage>
        <taxon>Bacteria</taxon>
        <taxon>Bacillati</taxon>
        <taxon>Actinomycetota</taxon>
        <taxon>Actinomycetes</taxon>
        <taxon>Kitasatosporales</taxon>
        <taxon>Streptomycetaceae</taxon>
        <taxon>Streptomyces</taxon>
    </lineage>
</organism>
<dbReference type="Pfam" id="PF18431">
    <property type="entry name" value="RNAse_A_bac"/>
    <property type="match status" value="1"/>
</dbReference>
<feature type="domain" description="Bacterial CdiA-CT RNAse A" evidence="1">
    <location>
        <begin position="295"/>
        <end position="429"/>
    </location>
</feature>
<evidence type="ECO:0000259" key="1">
    <source>
        <dbReference type="Pfam" id="PF18431"/>
    </source>
</evidence>
<gene>
    <name evidence="2" type="ORF">ACG5V6_18960</name>
</gene>
<dbReference type="Proteomes" id="UP001607069">
    <property type="component" value="Unassembled WGS sequence"/>
</dbReference>
<comment type="caution">
    <text evidence="2">The sequence shown here is derived from an EMBL/GenBank/DDBJ whole genome shotgun (WGS) entry which is preliminary data.</text>
</comment>
<reference evidence="2 3" key="1">
    <citation type="submission" date="2024-10" db="EMBL/GenBank/DDBJ databases">
        <authorList>
            <person name="Cho J.-C."/>
        </authorList>
    </citation>
    <scope>NUCLEOTIDE SEQUENCE [LARGE SCALE GENOMIC DNA]</scope>
    <source>
        <strain evidence="2 3">KCTC29696</strain>
    </source>
</reference>
<sequence length="432" mass="47370">MPSIKWTGTHDDSDSQVAAVLGDIPDFIASVIRPAVEHVLNLGRVHEITPGAKEDELKGIGAAWRAAGGAALKTADGLTRSIDYITDGRNSEWQGAMRSFCQSIWGTTAWGKERHGHNWRTDKSASPSGRRPIVQVLNKTALAVEAACNDVGTAIVETKEKTTRLGKEAAWATAKDLSIDLDFWELTRLTSPLAFTEIVMTFRSHMDSAAVNAAVDAYHAVCRGAADDILKFLPELDEAYLSAPTFRAEEARAQAFGARSLNEFKKEHSYTVPNGAKENHFYAIDLAGQEDLHGSHVIDKHVGKTDEQLAQRLRDQQLIRNGAVRPEAASSFKDLQSAQYFTQEAMDDITNAQKIENWVANQEGRPVENPRSTLTIKHTFNESTGHTVTRDEYDANGINAPAADTHSVQVVLRCKRGIDPPFVVLTSMPTTP</sequence>
<name>A0ABW7HXH3_9ACTN</name>
<protein>
    <submittedName>
        <fullName evidence="2">RNase A-like domain-containing protein</fullName>
    </submittedName>
</protein>
<accession>A0ABW7HXH3</accession>
<evidence type="ECO:0000313" key="3">
    <source>
        <dbReference type="Proteomes" id="UP001607069"/>
    </source>
</evidence>
<evidence type="ECO:0000313" key="2">
    <source>
        <dbReference type="EMBL" id="MFH0250281.1"/>
    </source>
</evidence>
<dbReference type="InterPro" id="IPR041436">
    <property type="entry name" value="RNAse_A_bac"/>
</dbReference>
<dbReference type="RefSeq" id="WP_279948388.1">
    <property type="nucleotide sequence ID" value="NZ_BAABEN010000003.1"/>
</dbReference>
<dbReference type="CDD" id="cd20684">
    <property type="entry name" value="CdiA-CT_Yk_RNaseA-like"/>
    <property type="match status" value="1"/>
</dbReference>
<keyword evidence="3" id="KW-1185">Reference proteome</keyword>
<proteinExistence type="predicted"/>
<dbReference type="EMBL" id="JBIHMK010000076">
    <property type="protein sequence ID" value="MFH0250281.1"/>
    <property type="molecule type" value="Genomic_DNA"/>
</dbReference>